<feature type="chain" id="PRO_5001577658" description="UrcA family protein" evidence="1">
    <location>
        <begin position="22"/>
        <end position="101"/>
    </location>
</feature>
<proteinExistence type="predicted"/>
<dbReference type="InterPro" id="IPR030972">
    <property type="entry name" value="UrcA_uranyl"/>
</dbReference>
<evidence type="ECO:0000313" key="2">
    <source>
        <dbReference type="EMBL" id="KCZ93550.1"/>
    </source>
</evidence>
<organism evidence="2 3">
    <name type="scientific">Hyphomonas hirschiana VP5</name>
    <dbReference type="NCBI Taxonomy" id="1280951"/>
    <lineage>
        <taxon>Bacteria</taxon>
        <taxon>Pseudomonadati</taxon>
        <taxon>Pseudomonadota</taxon>
        <taxon>Alphaproteobacteria</taxon>
        <taxon>Hyphomonadales</taxon>
        <taxon>Hyphomonadaceae</taxon>
        <taxon>Hyphomonas</taxon>
    </lineage>
</organism>
<keyword evidence="1" id="KW-0732">Signal</keyword>
<evidence type="ECO:0008006" key="4">
    <source>
        <dbReference type="Google" id="ProtNLM"/>
    </source>
</evidence>
<gene>
    <name evidence="2" type="ORF">HHI_09147</name>
</gene>
<reference evidence="2 3" key="1">
    <citation type="submission" date="2013-04" db="EMBL/GenBank/DDBJ databases">
        <title>Hyphomonas hirschiana VP5 Genome Sequencing.</title>
        <authorList>
            <person name="Lai Q."/>
            <person name="Shao Z."/>
        </authorList>
    </citation>
    <scope>NUCLEOTIDE SEQUENCE [LARGE SCALE GENOMIC DNA]</scope>
    <source>
        <strain evidence="2 3">VP5</strain>
    </source>
</reference>
<sequence length="101" mass="11172">MKRIILAAALATATLCAPAYAASDSFQMEIDYSGKNLSSRSGAETEYDHIRKQVSERCATEHADMRFASAYAQNLCVRKTMDRAVGSIDNTLLTQVHAERR</sequence>
<dbReference type="Proteomes" id="UP000025061">
    <property type="component" value="Unassembled WGS sequence"/>
</dbReference>
<dbReference type="EMBL" id="ARYI01000007">
    <property type="protein sequence ID" value="KCZ93550.1"/>
    <property type="molecule type" value="Genomic_DNA"/>
</dbReference>
<comment type="caution">
    <text evidence="2">The sequence shown here is derived from an EMBL/GenBank/DDBJ whole genome shotgun (WGS) entry which is preliminary data.</text>
</comment>
<evidence type="ECO:0000313" key="3">
    <source>
        <dbReference type="Proteomes" id="UP000025061"/>
    </source>
</evidence>
<protein>
    <recommendedName>
        <fullName evidence="4">UrcA family protein</fullName>
    </recommendedName>
</protein>
<feature type="signal peptide" evidence="1">
    <location>
        <begin position="1"/>
        <end position="21"/>
    </location>
</feature>
<dbReference type="OrthoDB" id="7620177at2"/>
<keyword evidence="3" id="KW-1185">Reference proteome</keyword>
<accession>A0A059FSB2</accession>
<dbReference type="RefSeq" id="WP_011648056.1">
    <property type="nucleotide sequence ID" value="NZ_ARYI01000007.1"/>
</dbReference>
<dbReference type="NCBIfam" id="TIGR04433">
    <property type="entry name" value="UrcA_uranyl"/>
    <property type="match status" value="1"/>
</dbReference>
<evidence type="ECO:0000256" key="1">
    <source>
        <dbReference type="SAM" id="SignalP"/>
    </source>
</evidence>
<dbReference type="PATRIC" id="fig|1280951.3.peg.1846"/>
<name>A0A059FSB2_9PROT</name>
<dbReference type="AlphaFoldDB" id="A0A059FSB2"/>